<evidence type="ECO:0000259" key="1">
    <source>
        <dbReference type="SMART" id="SM00836"/>
    </source>
</evidence>
<dbReference type="Gene3D" id="1.10.730.10">
    <property type="entry name" value="Isoleucyl-tRNA Synthetase, Domain 1"/>
    <property type="match status" value="1"/>
</dbReference>
<sequence length="536" mass="60472">MDVARQLSLFLKDFCAAQQLDEVLPIESLSFATRKGTKQPADFRIFVGKPAHRVLRPRLKLLADELLKVSASWPVPVAKCHFETSSPYVEVHLHRTAAFQSLFRSIFVEDTKKTQQACKQKALIFVPFLDESFSAVRTEKLAAYACTCYLEQDADVTLYMSRPALMTRQSDGVNLITCIAESEIDAAPDFLSEVERCKYYDRDTSTFSLRSYLDERGVDVSSSYDPNVDSVHVESSAFITMRLLAQVVRGCMSEPPTLLFVVPDSKSFVAQQAGLLFEILFLQQFPGGDVSLKVLYLTHGGCVEPIDCSFETYQSGRENYIREAFRRPSTEPSLPKRSRTAEDVFLEGEGGTKEDIESSVAVLVETELAFDFLSSRQNLRMKMGERLGCAENGHYSLQYTAARIAAVLDKYEIAVNEGAYPALCSLEEADFSLLNLQPEWMLWHRLSICWRLLLEPCPATLHCNPIKVEVNAHALCKALEGLSSEFSAYYSKVRILVQPEQHLLKTLCARLWLLKAVQKTLQRILRRFGLTALNKM</sequence>
<dbReference type="AlphaFoldDB" id="A0A131Y8X8"/>
<dbReference type="InterPro" id="IPR037380">
    <property type="entry name" value="DALRD3"/>
</dbReference>
<dbReference type="GO" id="GO:0000049">
    <property type="term" value="F:tRNA binding"/>
    <property type="evidence" value="ECO:0007669"/>
    <property type="project" value="TreeGrafter"/>
</dbReference>
<evidence type="ECO:0000313" key="2">
    <source>
        <dbReference type="EMBL" id="JAP74890.1"/>
    </source>
</evidence>
<protein>
    <submittedName>
        <fullName evidence="2">Putative arginyl-trna synthetase translation</fullName>
    </submittedName>
</protein>
<dbReference type="GO" id="GO:0005524">
    <property type="term" value="F:ATP binding"/>
    <property type="evidence" value="ECO:0007669"/>
    <property type="project" value="InterPro"/>
</dbReference>
<keyword evidence="2" id="KW-0436">Ligase</keyword>
<reference evidence="2" key="1">
    <citation type="submission" date="2016-02" db="EMBL/GenBank/DDBJ databases">
        <title>RNAseq analyses of the midgut from blood- or serum-fed Ixodes ricinus ticks.</title>
        <authorList>
            <person name="Perner J."/>
            <person name="Provaznik J."/>
            <person name="Schrenkova J."/>
            <person name="Urbanova V."/>
            <person name="Ribeiro J.M."/>
            <person name="Kopacek P."/>
        </authorList>
    </citation>
    <scope>NUCLEOTIDE SEQUENCE</scope>
    <source>
        <tissue evidence="2">Gut</tissue>
    </source>
</reference>
<dbReference type="GO" id="GO:0006420">
    <property type="term" value="P:arginyl-tRNA aminoacylation"/>
    <property type="evidence" value="ECO:0007669"/>
    <property type="project" value="InterPro"/>
</dbReference>
<feature type="domain" description="DALR anticodon binding" evidence="1">
    <location>
        <begin position="397"/>
        <end position="536"/>
    </location>
</feature>
<dbReference type="SMART" id="SM00836">
    <property type="entry name" value="DALR_1"/>
    <property type="match status" value="1"/>
</dbReference>
<accession>A0A131Y8X8</accession>
<dbReference type="InterPro" id="IPR009080">
    <property type="entry name" value="tRNAsynth_Ia_anticodon-bd"/>
</dbReference>
<organism evidence="2">
    <name type="scientific">Ixodes ricinus</name>
    <name type="common">Common tick</name>
    <name type="synonym">Acarus ricinus</name>
    <dbReference type="NCBI Taxonomy" id="34613"/>
    <lineage>
        <taxon>Eukaryota</taxon>
        <taxon>Metazoa</taxon>
        <taxon>Ecdysozoa</taxon>
        <taxon>Arthropoda</taxon>
        <taxon>Chelicerata</taxon>
        <taxon>Arachnida</taxon>
        <taxon>Acari</taxon>
        <taxon>Parasitiformes</taxon>
        <taxon>Ixodida</taxon>
        <taxon>Ixodoidea</taxon>
        <taxon>Ixodidae</taxon>
        <taxon>Ixodinae</taxon>
        <taxon>Ixodes</taxon>
    </lineage>
</organism>
<dbReference type="GO" id="GO:0106217">
    <property type="term" value="P:tRNA C3-cytosine methylation"/>
    <property type="evidence" value="ECO:0007669"/>
    <property type="project" value="TreeGrafter"/>
</dbReference>
<dbReference type="PANTHER" id="PTHR16043">
    <property type="entry name" value="DALRD3 PROTEIN"/>
    <property type="match status" value="1"/>
</dbReference>
<name>A0A131Y8X8_IXORI</name>
<keyword evidence="2" id="KW-0030">Aminoacyl-tRNA synthetase</keyword>
<dbReference type="PANTHER" id="PTHR16043:SF1">
    <property type="entry name" value="DALR ANTICODON-BINDING DOMAIN-CONTAINING PROTEIN 3"/>
    <property type="match status" value="1"/>
</dbReference>
<dbReference type="GO" id="GO:0004814">
    <property type="term" value="F:arginine-tRNA ligase activity"/>
    <property type="evidence" value="ECO:0007669"/>
    <property type="project" value="InterPro"/>
</dbReference>
<dbReference type="Pfam" id="PF05746">
    <property type="entry name" value="DALR_1"/>
    <property type="match status" value="1"/>
</dbReference>
<dbReference type="EMBL" id="GEFM01000906">
    <property type="protein sequence ID" value="JAP74890.1"/>
    <property type="molecule type" value="mRNA"/>
</dbReference>
<proteinExistence type="evidence at transcript level"/>
<dbReference type="InterPro" id="IPR008909">
    <property type="entry name" value="DALR_anticod-bd"/>
</dbReference>
<dbReference type="SUPFAM" id="SSF47323">
    <property type="entry name" value="Anticodon-binding domain of a subclass of class I aminoacyl-tRNA synthetases"/>
    <property type="match status" value="1"/>
</dbReference>